<evidence type="ECO:0000256" key="1">
    <source>
        <dbReference type="SAM" id="SignalP"/>
    </source>
</evidence>
<gene>
    <name evidence="2" type="ORF">Mal52_12630</name>
</gene>
<dbReference type="EMBL" id="CP036276">
    <property type="protein sequence ID" value="QDU42795.1"/>
    <property type="molecule type" value="Genomic_DNA"/>
</dbReference>
<evidence type="ECO:0000313" key="3">
    <source>
        <dbReference type="Proteomes" id="UP000319383"/>
    </source>
</evidence>
<feature type="chain" id="PRO_5022075405" evidence="1">
    <location>
        <begin position="26"/>
        <end position="133"/>
    </location>
</feature>
<dbReference type="AlphaFoldDB" id="A0A517ZJZ9"/>
<protein>
    <submittedName>
        <fullName evidence="2">Uncharacterized protein</fullName>
    </submittedName>
</protein>
<evidence type="ECO:0000313" key="2">
    <source>
        <dbReference type="EMBL" id="QDU42795.1"/>
    </source>
</evidence>
<name>A0A517ZJZ9_9PLAN</name>
<dbReference type="KEGG" id="sdyn:Mal52_12630"/>
<keyword evidence="1" id="KW-0732">Signal</keyword>
<proteinExistence type="predicted"/>
<reference evidence="2 3" key="1">
    <citation type="submission" date="2019-02" db="EMBL/GenBank/DDBJ databases">
        <title>Deep-cultivation of Planctomycetes and their phenomic and genomic characterization uncovers novel biology.</title>
        <authorList>
            <person name="Wiegand S."/>
            <person name="Jogler M."/>
            <person name="Boedeker C."/>
            <person name="Pinto D."/>
            <person name="Vollmers J."/>
            <person name="Rivas-Marin E."/>
            <person name="Kohn T."/>
            <person name="Peeters S.H."/>
            <person name="Heuer A."/>
            <person name="Rast P."/>
            <person name="Oberbeckmann S."/>
            <person name="Bunk B."/>
            <person name="Jeske O."/>
            <person name="Meyerdierks A."/>
            <person name="Storesund J.E."/>
            <person name="Kallscheuer N."/>
            <person name="Luecker S."/>
            <person name="Lage O.M."/>
            <person name="Pohl T."/>
            <person name="Merkel B.J."/>
            <person name="Hornburger P."/>
            <person name="Mueller R.-W."/>
            <person name="Bruemmer F."/>
            <person name="Labrenz M."/>
            <person name="Spormann A.M."/>
            <person name="Op den Camp H."/>
            <person name="Overmann J."/>
            <person name="Amann R."/>
            <person name="Jetten M.S.M."/>
            <person name="Mascher T."/>
            <person name="Medema M.H."/>
            <person name="Devos D.P."/>
            <person name="Kaster A.-K."/>
            <person name="Ovreas L."/>
            <person name="Rohde M."/>
            <person name="Galperin M.Y."/>
            <person name="Jogler C."/>
        </authorList>
    </citation>
    <scope>NUCLEOTIDE SEQUENCE [LARGE SCALE GENOMIC DNA]</scope>
    <source>
        <strain evidence="2 3">Mal52</strain>
    </source>
</reference>
<accession>A0A517ZJZ9</accession>
<dbReference type="OrthoDB" id="285834at2"/>
<dbReference type="RefSeq" id="WP_145374802.1">
    <property type="nucleotide sequence ID" value="NZ_CAXBED010000080.1"/>
</dbReference>
<organism evidence="2 3">
    <name type="scientific">Symmachiella dynata</name>
    <dbReference type="NCBI Taxonomy" id="2527995"/>
    <lineage>
        <taxon>Bacteria</taxon>
        <taxon>Pseudomonadati</taxon>
        <taxon>Planctomycetota</taxon>
        <taxon>Planctomycetia</taxon>
        <taxon>Planctomycetales</taxon>
        <taxon>Planctomycetaceae</taxon>
        <taxon>Symmachiella</taxon>
    </lineage>
</organism>
<dbReference type="Proteomes" id="UP000319383">
    <property type="component" value="Chromosome"/>
</dbReference>
<keyword evidence="3" id="KW-1185">Reference proteome</keyword>
<sequence precursor="true">MKIATLLRASLFLVVLALCSRDAAAQVKRYQPNRAPLSPYLNLLRPEGALPNYYALVRPLEEQRQFERNTRGFERRQNLLNRDLELQMGQPSGIIATGTAGRFMSDGQSGAYLNSRRYFNQFQSQRLNTNRRR</sequence>
<feature type="signal peptide" evidence="1">
    <location>
        <begin position="1"/>
        <end position="25"/>
    </location>
</feature>